<dbReference type="Pfam" id="PF07686">
    <property type="entry name" value="V-set"/>
    <property type="match status" value="1"/>
</dbReference>
<accession>A0A8S1CGA9</accession>
<dbReference type="SMART" id="SM00406">
    <property type="entry name" value="IGv"/>
    <property type="match status" value="1"/>
</dbReference>
<dbReference type="FunFam" id="2.60.40.10:FF:000129">
    <property type="entry name" value="CLUMA_CG018772, isoform A"/>
    <property type="match status" value="1"/>
</dbReference>
<proteinExistence type="predicted"/>
<dbReference type="Gene3D" id="2.60.40.10">
    <property type="entry name" value="Immunoglobulins"/>
    <property type="match status" value="2"/>
</dbReference>
<evidence type="ECO:0000313" key="4">
    <source>
        <dbReference type="Proteomes" id="UP000494165"/>
    </source>
</evidence>
<dbReference type="GO" id="GO:0032589">
    <property type="term" value="C:neuron projection membrane"/>
    <property type="evidence" value="ECO:0007669"/>
    <property type="project" value="TreeGrafter"/>
</dbReference>
<dbReference type="PROSITE" id="PS50835">
    <property type="entry name" value="IG_LIKE"/>
    <property type="match status" value="2"/>
</dbReference>
<feature type="domain" description="Ig-like" evidence="2">
    <location>
        <begin position="34"/>
        <end position="123"/>
    </location>
</feature>
<feature type="region of interest" description="Disordered" evidence="1">
    <location>
        <begin position="1"/>
        <end position="26"/>
    </location>
</feature>
<protein>
    <recommendedName>
        <fullName evidence="2">Ig-like domain-containing protein</fullName>
    </recommendedName>
</protein>
<sequence>MSDDAEHQNVIRHRNGRSLRTGDANQLSPSGVQPAIFGTENSSVVTASIGSTTVLPCTVKKFGNGVVSWIRRKDFHLLTVGLVTYSSDDRFFVEHTRHLQNWGLKIKSVQQRDSGFYECQVSSHPPTSIFIELRIVEASAEISGGAADLHLKSGSTLRLTCSLKKSTEPPVFVFWYHDGRMINYDKERGVRVQNAGRAGSALILEEAMPADSGNYSCVPSNARPASINVHVLDGNGPQLISHPSTLHYPLRVSLFCAQETPKSLRLQFHVVS</sequence>
<comment type="caution">
    <text evidence="3">The sequence shown here is derived from an EMBL/GenBank/DDBJ whole genome shotgun (WGS) entry which is preliminary data.</text>
</comment>
<dbReference type="Pfam" id="PF13927">
    <property type="entry name" value="Ig_3"/>
    <property type="match status" value="1"/>
</dbReference>
<dbReference type="InterPro" id="IPR036179">
    <property type="entry name" value="Ig-like_dom_sf"/>
</dbReference>
<dbReference type="InterPro" id="IPR013783">
    <property type="entry name" value="Ig-like_fold"/>
</dbReference>
<dbReference type="PANTHER" id="PTHR23279:SF2">
    <property type="entry name" value="DEFECTIVE PROBOSCIS EXTENSION RESPONSE 19, ISOFORM A"/>
    <property type="match status" value="1"/>
</dbReference>
<dbReference type="AlphaFoldDB" id="A0A8S1CGA9"/>
<feature type="domain" description="Ig-like" evidence="2">
    <location>
        <begin position="125"/>
        <end position="228"/>
    </location>
</feature>
<reference evidence="3 4" key="1">
    <citation type="submission" date="2020-04" db="EMBL/GenBank/DDBJ databases">
        <authorList>
            <person name="Alioto T."/>
            <person name="Alioto T."/>
            <person name="Gomez Garrido J."/>
        </authorList>
    </citation>
    <scope>NUCLEOTIDE SEQUENCE [LARGE SCALE GENOMIC DNA]</scope>
</reference>
<dbReference type="Proteomes" id="UP000494165">
    <property type="component" value="Unassembled WGS sequence"/>
</dbReference>
<dbReference type="InterPro" id="IPR007110">
    <property type="entry name" value="Ig-like_dom"/>
</dbReference>
<dbReference type="GO" id="GO:0050808">
    <property type="term" value="P:synapse organization"/>
    <property type="evidence" value="ECO:0007669"/>
    <property type="project" value="TreeGrafter"/>
</dbReference>
<dbReference type="FunFam" id="2.60.40.10:FF:000533">
    <property type="entry name" value="Uncharacterized protein, isoform A"/>
    <property type="match status" value="1"/>
</dbReference>
<keyword evidence="4" id="KW-1185">Reference proteome</keyword>
<dbReference type="SMART" id="SM00409">
    <property type="entry name" value="IG"/>
    <property type="match status" value="2"/>
</dbReference>
<evidence type="ECO:0000256" key="1">
    <source>
        <dbReference type="SAM" id="MobiDB-lite"/>
    </source>
</evidence>
<dbReference type="SMART" id="SM00408">
    <property type="entry name" value="IGc2"/>
    <property type="match status" value="2"/>
</dbReference>
<dbReference type="PANTHER" id="PTHR23279">
    <property type="entry name" value="DEFECTIVE PROBOSCIS EXTENSION RESPONSE DPR -RELATED"/>
    <property type="match status" value="1"/>
</dbReference>
<dbReference type="InterPro" id="IPR037448">
    <property type="entry name" value="Zig-8"/>
</dbReference>
<evidence type="ECO:0000259" key="2">
    <source>
        <dbReference type="PROSITE" id="PS50835"/>
    </source>
</evidence>
<gene>
    <name evidence="3" type="ORF">CLODIP_2_CD16027</name>
</gene>
<evidence type="ECO:0000313" key="3">
    <source>
        <dbReference type="EMBL" id="CAB3366561.1"/>
    </source>
</evidence>
<dbReference type="InterPro" id="IPR003598">
    <property type="entry name" value="Ig_sub2"/>
</dbReference>
<dbReference type="EMBL" id="CADEPI010000026">
    <property type="protein sequence ID" value="CAB3366561.1"/>
    <property type="molecule type" value="Genomic_DNA"/>
</dbReference>
<organism evidence="3 4">
    <name type="scientific">Cloeon dipterum</name>
    <dbReference type="NCBI Taxonomy" id="197152"/>
    <lineage>
        <taxon>Eukaryota</taxon>
        <taxon>Metazoa</taxon>
        <taxon>Ecdysozoa</taxon>
        <taxon>Arthropoda</taxon>
        <taxon>Hexapoda</taxon>
        <taxon>Insecta</taxon>
        <taxon>Pterygota</taxon>
        <taxon>Palaeoptera</taxon>
        <taxon>Ephemeroptera</taxon>
        <taxon>Pisciforma</taxon>
        <taxon>Baetidae</taxon>
        <taxon>Cloeon</taxon>
    </lineage>
</organism>
<dbReference type="InterPro" id="IPR013106">
    <property type="entry name" value="Ig_V-set"/>
</dbReference>
<dbReference type="InterPro" id="IPR003599">
    <property type="entry name" value="Ig_sub"/>
</dbReference>
<name>A0A8S1CGA9_9INSE</name>
<dbReference type="SUPFAM" id="SSF48726">
    <property type="entry name" value="Immunoglobulin"/>
    <property type="match status" value="2"/>
</dbReference>
<dbReference type="OrthoDB" id="190835at2759"/>